<keyword evidence="1" id="KW-0732">Signal</keyword>
<feature type="chain" id="PRO_5040347800" description="Secreted peptide" evidence="1">
    <location>
        <begin position="19"/>
        <end position="125"/>
    </location>
</feature>
<keyword evidence="3" id="KW-1185">Reference proteome</keyword>
<evidence type="ECO:0008006" key="4">
    <source>
        <dbReference type="Google" id="ProtNLM"/>
    </source>
</evidence>
<dbReference type="EMBL" id="MU003781">
    <property type="protein sequence ID" value="KAF2722564.1"/>
    <property type="molecule type" value="Genomic_DNA"/>
</dbReference>
<evidence type="ECO:0000256" key="1">
    <source>
        <dbReference type="SAM" id="SignalP"/>
    </source>
</evidence>
<dbReference type="AlphaFoldDB" id="A0A9P4UQ86"/>
<gene>
    <name evidence="2" type="ORF">K431DRAFT_41356</name>
</gene>
<evidence type="ECO:0000313" key="2">
    <source>
        <dbReference type="EMBL" id="KAF2722564.1"/>
    </source>
</evidence>
<feature type="signal peptide" evidence="1">
    <location>
        <begin position="1"/>
        <end position="18"/>
    </location>
</feature>
<protein>
    <recommendedName>
        <fullName evidence="4">Secreted peptide</fullName>
    </recommendedName>
</protein>
<organism evidence="2 3">
    <name type="scientific">Polychaeton citri CBS 116435</name>
    <dbReference type="NCBI Taxonomy" id="1314669"/>
    <lineage>
        <taxon>Eukaryota</taxon>
        <taxon>Fungi</taxon>
        <taxon>Dikarya</taxon>
        <taxon>Ascomycota</taxon>
        <taxon>Pezizomycotina</taxon>
        <taxon>Dothideomycetes</taxon>
        <taxon>Dothideomycetidae</taxon>
        <taxon>Capnodiales</taxon>
        <taxon>Capnodiaceae</taxon>
        <taxon>Polychaeton</taxon>
    </lineage>
</organism>
<evidence type="ECO:0000313" key="3">
    <source>
        <dbReference type="Proteomes" id="UP000799441"/>
    </source>
</evidence>
<proteinExistence type="predicted"/>
<dbReference type="Proteomes" id="UP000799441">
    <property type="component" value="Unassembled WGS sequence"/>
</dbReference>
<accession>A0A9P4UQ86</accession>
<comment type="caution">
    <text evidence="2">The sequence shown here is derived from an EMBL/GenBank/DDBJ whole genome shotgun (WGS) entry which is preliminary data.</text>
</comment>
<sequence length="125" mass="13030">MTPLPSLALLCSALLCSALPCSALLCSALCIVIATTACCFISTLSDLPSSSSSSSSSSSFSSSSLHCTLSALYHHLLYPAHSLSAFITLIAIPATLAADRLHTALQSIHSPALLYKNYQHGCIRC</sequence>
<name>A0A9P4UQ86_9PEZI</name>
<reference evidence="2" key="1">
    <citation type="journal article" date="2020" name="Stud. Mycol.">
        <title>101 Dothideomycetes genomes: a test case for predicting lifestyles and emergence of pathogens.</title>
        <authorList>
            <person name="Haridas S."/>
            <person name="Albert R."/>
            <person name="Binder M."/>
            <person name="Bloem J."/>
            <person name="Labutti K."/>
            <person name="Salamov A."/>
            <person name="Andreopoulos B."/>
            <person name="Baker S."/>
            <person name="Barry K."/>
            <person name="Bills G."/>
            <person name="Bluhm B."/>
            <person name="Cannon C."/>
            <person name="Castanera R."/>
            <person name="Culley D."/>
            <person name="Daum C."/>
            <person name="Ezra D."/>
            <person name="Gonzalez J."/>
            <person name="Henrissat B."/>
            <person name="Kuo A."/>
            <person name="Liang C."/>
            <person name="Lipzen A."/>
            <person name="Lutzoni F."/>
            <person name="Magnuson J."/>
            <person name="Mondo S."/>
            <person name="Nolan M."/>
            <person name="Ohm R."/>
            <person name="Pangilinan J."/>
            <person name="Park H.-J."/>
            <person name="Ramirez L."/>
            <person name="Alfaro M."/>
            <person name="Sun H."/>
            <person name="Tritt A."/>
            <person name="Yoshinaga Y."/>
            <person name="Zwiers L.-H."/>
            <person name="Turgeon B."/>
            <person name="Goodwin S."/>
            <person name="Spatafora J."/>
            <person name="Crous P."/>
            <person name="Grigoriev I."/>
        </authorList>
    </citation>
    <scope>NUCLEOTIDE SEQUENCE</scope>
    <source>
        <strain evidence="2">CBS 116435</strain>
    </source>
</reference>